<accession>A0A5E8B156</accession>
<protein>
    <recommendedName>
        <fullName evidence="5">Hyphally-regulated cell wall protein N-terminal domain-containing protein</fullName>
    </recommendedName>
</protein>
<dbReference type="GeneID" id="43579319"/>
<dbReference type="RefSeq" id="XP_031851110.1">
    <property type="nucleotide sequence ID" value="XM_031995219.1"/>
</dbReference>
<gene>
    <name evidence="3" type="ORF">SAPINGB_P000495</name>
</gene>
<evidence type="ECO:0000256" key="1">
    <source>
        <dbReference type="SAM" id="MobiDB-lite"/>
    </source>
</evidence>
<feature type="region of interest" description="Disordered" evidence="1">
    <location>
        <begin position="85"/>
        <end position="124"/>
    </location>
</feature>
<sequence length="249" mass="24863">MRFSTITFSIFSIFATYAIAAPLTDAFANADANAEPGWGKKKSKKLLFGLTCSDEDWYSGDYGYGGYGGFGGFGGTGGVGGSGGAGGAGGAGGSGGSGSGTSSENTNNNNAGNTNSNGNNNNNRNTNQIVIYVVPGGYLSPNAQVSGSVPFTGTVINGVLYGNSPSGGSFGNVVVNNQGQLQVVPGSSATGTTTPNWVVQNGTIVPNDQQVISCIDANGNTVLFCDTACPSGEPAKKVNLSADHSLSPI</sequence>
<name>A0A5E8B156_9ASCO</name>
<evidence type="ECO:0008006" key="5">
    <source>
        <dbReference type="Google" id="ProtNLM"/>
    </source>
</evidence>
<proteinExistence type="predicted"/>
<dbReference type="Proteomes" id="UP000398389">
    <property type="component" value="Unassembled WGS sequence"/>
</dbReference>
<feature type="compositionally biased region" description="Low complexity" evidence="1">
    <location>
        <begin position="100"/>
        <end position="124"/>
    </location>
</feature>
<reference evidence="3 4" key="1">
    <citation type="submission" date="2019-09" db="EMBL/GenBank/DDBJ databases">
        <authorList>
            <person name="Brejova B."/>
        </authorList>
    </citation>
    <scope>NUCLEOTIDE SEQUENCE [LARGE SCALE GENOMIC DNA]</scope>
</reference>
<feature type="chain" id="PRO_5022714262" description="Hyphally-regulated cell wall protein N-terminal domain-containing protein" evidence="2">
    <location>
        <begin position="21"/>
        <end position="249"/>
    </location>
</feature>
<evidence type="ECO:0000313" key="3">
    <source>
        <dbReference type="EMBL" id="VVT44675.1"/>
    </source>
</evidence>
<feature type="signal peptide" evidence="2">
    <location>
        <begin position="1"/>
        <end position="20"/>
    </location>
</feature>
<keyword evidence="2" id="KW-0732">Signal</keyword>
<keyword evidence="4" id="KW-1185">Reference proteome</keyword>
<feature type="compositionally biased region" description="Gly residues" evidence="1">
    <location>
        <begin position="85"/>
        <end position="99"/>
    </location>
</feature>
<dbReference type="AlphaFoldDB" id="A0A5E8B156"/>
<evidence type="ECO:0000313" key="4">
    <source>
        <dbReference type="Proteomes" id="UP000398389"/>
    </source>
</evidence>
<evidence type="ECO:0000256" key="2">
    <source>
        <dbReference type="SAM" id="SignalP"/>
    </source>
</evidence>
<dbReference type="EMBL" id="CABVLU010000001">
    <property type="protein sequence ID" value="VVT44675.1"/>
    <property type="molecule type" value="Genomic_DNA"/>
</dbReference>
<organism evidence="3 4">
    <name type="scientific">Magnusiomyces paraingens</name>
    <dbReference type="NCBI Taxonomy" id="2606893"/>
    <lineage>
        <taxon>Eukaryota</taxon>
        <taxon>Fungi</taxon>
        <taxon>Dikarya</taxon>
        <taxon>Ascomycota</taxon>
        <taxon>Saccharomycotina</taxon>
        <taxon>Dipodascomycetes</taxon>
        <taxon>Dipodascales</taxon>
        <taxon>Dipodascaceae</taxon>
        <taxon>Magnusiomyces</taxon>
    </lineage>
</organism>